<dbReference type="InterPro" id="IPR029044">
    <property type="entry name" value="Nucleotide-diphossugar_trans"/>
</dbReference>
<dbReference type="PANTHER" id="PTHR42866:SF1">
    <property type="entry name" value="SPORE COAT POLYSACCHARIDE BIOSYNTHESIS PROTEIN SPSF"/>
    <property type="match status" value="1"/>
</dbReference>
<accession>A0A0F9GEK6</accession>
<dbReference type="SUPFAM" id="SSF53448">
    <property type="entry name" value="Nucleotide-diphospho-sugar transferases"/>
    <property type="match status" value="1"/>
</dbReference>
<name>A0A0F9GEK6_9ZZZZ</name>
<sequence length="249" mass="29321">MMYVITITVRMKSTRLPKKVLLPIEGKRYIDHMIERLKLAKKISDIVLCTSTLEEDDVLIDVAKENGVKYYRGHPDDVMLRIYNGAKKFNADVLVSTTGDNVFTDPVFMDKMIEFFEKNNADYVFCKDLPIGIQSYIVKLSVMKDAIERKDDNNTEMWGGYLNLPNIYRVFEYKVSDSLFKHPEWRLTLDYTEDYEVFKKIYKELYREGEVISIEEIMTLLNNKPEIMKINKDRAQNIDPQIKLRKLTD</sequence>
<dbReference type="Pfam" id="PF02348">
    <property type="entry name" value="CTP_transf_3"/>
    <property type="match status" value="1"/>
</dbReference>
<dbReference type="AlphaFoldDB" id="A0A0F9GEK6"/>
<dbReference type="EMBL" id="LAZR01018222">
    <property type="protein sequence ID" value="KKL97208.1"/>
    <property type="molecule type" value="Genomic_DNA"/>
</dbReference>
<reference evidence="1" key="1">
    <citation type="journal article" date="2015" name="Nature">
        <title>Complex archaea that bridge the gap between prokaryotes and eukaryotes.</title>
        <authorList>
            <person name="Spang A."/>
            <person name="Saw J.H."/>
            <person name="Jorgensen S.L."/>
            <person name="Zaremba-Niedzwiedzka K."/>
            <person name="Martijn J."/>
            <person name="Lind A.E."/>
            <person name="van Eijk R."/>
            <person name="Schleper C."/>
            <person name="Guy L."/>
            <person name="Ettema T.J."/>
        </authorList>
    </citation>
    <scope>NUCLEOTIDE SEQUENCE</scope>
</reference>
<dbReference type="Gene3D" id="3.90.550.10">
    <property type="entry name" value="Spore Coat Polysaccharide Biosynthesis Protein SpsA, Chain A"/>
    <property type="match status" value="1"/>
</dbReference>
<dbReference type="GO" id="GO:0005829">
    <property type="term" value="C:cytosol"/>
    <property type="evidence" value="ECO:0007669"/>
    <property type="project" value="TreeGrafter"/>
</dbReference>
<dbReference type="InterPro" id="IPR003329">
    <property type="entry name" value="Cytidylyl_trans"/>
</dbReference>
<evidence type="ECO:0008006" key="2">
    <source>
        <dbReference type="Google" id="ProtNLM"/>
    </source>
</evidence>
<gene>
    <name evidence="1" type="ORF">LCGC14_1836760</name>
</gene>
<comment type="caution">
    <text evidence="1">The sequence shown here is derived from an EMBL/GenBank/DDBJ whole genome shotgun (WGS) entry which is preliminary data.</text>
</comment>
<evidence type="ECO:0000313" key="1">
    <source>
        <dbReference type="EMBL" id="KKL97208.1"/>
    </source>
</evidence>
<dbReference type="PANTHER" id="PTHR42866">
    <property type="entry name" value="3-DEOXY-MANNO-OCTULOSONATE CYTIDYLYLTRANSFERASE"/>
    <property type="match status" value="1"/>
</dbReference>
<proteinExistence type="predicted"/>
<organism evidence="1">
    <name type="scientific">marine sediment metagenome</name>
    <dbReference type="NCBI Taxonomy" id="412755"/>
    <lineage>
        <taxon>unclassified sequences</taxon>
        <taxon>metagenomes</taxon>
        <taxon>ecological metagenomes</taxon>
    </lineage>
</organism>
<protein>
    <recommendedName>
        <fullName evidence="2">3-deoxy-manno-octulosonate cytidylyltransferase</fullName>
    </recommendedName>
</protein>